<name>M9R3L5_9RHOB</name>
<feature type="transmembrane region" description="Helical" evidence="5">
    <location>
        <begin position="53"/>
        <end position="74"/>
    </location>
</feature>
<evidence type="ECO:0000313" key="7">
    <source>
        <dbReference type="EMBL" id="AGI66817.1"/>
    </source>
</evidence>
<dbReference type="PANTHER" id="PTHR43731:SF9">
    <property type="entry name" value="SLR1461 PROTEIN"/>
    <property type="match status" value="1"/>
</dbReference>
<dbReference type="AlphaFoldDB" id="M9R3L5"/>
<evidence type="ECO:0000259" key="6">
    <source>
        <dbReference type="Pfam" id="PF01694"/>
    </source>
</evidence>
<feature type="transmembrane region" description="Helical" evidence="5">
    <location>
        <begin position="20"/>
        <end position="41"/>
    </location>
</feature>
<dbReference type="HOGENOM" id="CLU_1260647_0_0_5"/>
<protein>
    <submittedName>
        <fullName evidence="7">Putative rhomboid family protein</fullName>
    </submittedName>
</protein>
<proteinExistence type="predicted"/>
<evidence type="ECO:0000256" key="4">
    <source>
        <dbReference type="ARBA" id="ARBA00023136"/>
    </source>
</evidence>
<keyword evidence="8" id="KW-1185">Reference proteome</keyword>
<dbReference type="Proteomes" id="UP000005307">
    <property type="component" value="Chromosome"/>
</dbReference>
<sequence length="224" mass="24034">MNFTSPRDQQPLRQSPPTGAPMFLWMIVGVMAAIELVLSLSSSGIIGPDNLRWPAFMLGAFWQPVLSGALPPIYPGQTALMFITHAFLHGGFMHLAMNSVILLSLGKFVSIHIGATKTVLVLFLSAVGGAACFGLISSSSAPMIGASGAVFGLIGLWQAMDYRVRRQSKLPVRPVVMAFLGLVASNILIFVLLSGGLAWEAHLGGWIVGWISGQSFARRWELQV</sequence>
<dbReference type="InterPro" id="IPR050925">
    <property type="entry name" value="Rhomboid_protease_S54"/>
</dbReference>
<dbReference type="eggNOG" id="COG0705">
    <property type="taxonomic scope" value="Bacteria"/>
</dbReference>
<evidence type="ECO:0000313" key="8">
    <source>
        <dbReference type="Proteomes" id="UP000005307"/>
    </source>
</evidence>
<evidence type="ECO:0000256" key="3">
    <source>
        <dbReference type="ARBA" id="ARBA00022989"/>
    </source>
</evidence>
<reference evidence="7 8" key="1">
    <citation type="journal article" date="2013" name="PLoS ONE">
        <title>Poles Apart: Arctic and Antarctic Octadecabacter strains Share High Genome Plasticity and a New Type of Xanthorhodopsin.</title>
        <authorList>
            <person name="Vollmers J."/>
            <person name="Voget S."/>
            <person name="Dietrich S."/>
            <person name="Gollnow K."/>
            <person name="Smits M."/>
            <person name="Meyer K."/>
            <person name="Brinkhoff T."/>
            <person name="Simon M."/>
            <person name="Daniel R."/>
        </authorList>
    </citation>
    <scope>NUCLEOTIDE SEQUENCE [LARGE SCALE GENOMIC DNA]</scope>
    <source>
        <strain evidence="7 8">307</strain>
    </source>
</reference>
<accession>M9R3L5</accession>
<evidence type="ECO:0000256" key="2">
    <source>
        <dbReference type="ARBA" id="ARBA00022692"/>
    </source>
</evidence>
<organism evidence="7 8">
    <name type="scientific">Octadecabacter antarcticus 307</name>
    <dbReference type="NCBI Taxonomy" id="391626"/>
    <lineage>
        <taxon>Bacteria</taxon>
        <taxon>Pseudomonadati</taxon>
        <taxon>Pseudomonadota</taxon>
        <taxon>Alphaproteobacteria</taxon>
        <taxon>Rhodobacterales</taxon>
        <taxon>Roseobacteraceae</taxon>
        <taxon>Octadecabacter</taxon>
    </lineage>
</organism>
<dbReference type="GO" id="GO:0004252">
    <property type="term" value="F:serine-type endopeptidase activity"/>
    <property type="evidence" value="ECO:0007669"/>
    <property type="project" value="InterPro"/>
</dbReference>
<dbReference type="InterPro" id="IPR022764">
    <property type="entry name" value="Peptidase_S54_rhomboid_dom"/>
</dbReference>
<feature type="domain" description="Peptidase S54 rhomboid" evidence="6">
    <location>
        <begin position="81"/>
        <end position="214"/>
    </location>
</feature>
<dbReference type="OrthoDB" id="9797190at2"/>
<dbReference type="Pfam" id="PF01694">
    <property type="entry name" value="Rhomboid"/>
    <property type="match status" value="1"/>
</dbReference>
<dbReference type="PANTHER" id="PTHR43731">
    <property type="entry name" value="RHOMBOID PROTEASE"/>
    <property type="match status" value="1"/>
</dbReference>
<keyword evidence="2 5" id="KW-0812">Transmembrane</keyword>
<dbReference type="STRING" id="391626.OAN307_c11140"/>
<dbReference type="EMBL" id="CP003740">
    <property type="protein sequence ID" value="AGI66817.1"/>
    <property type="molecule type" value="Genomic_DNA"/>
</dbReference>
<dbReference type="SUPFAM" id="SSF144091">
    <property type="entry name" value="Rhomboid-like"/>
    <property type="match status" value="1"/>
</dbReference>
<comment type="subcellular location">
    <subcellularLocation>
        <location evidence="1">Membrane</location>
        <topology evidence="1">Multi-pass membrane protein</topology>
    </subcellularLocation>
</comment>
<keyword evidence="4 5" id="KW-0472">Membrane</keyword>
<evidence type="ECO:0000256" key="5">
    <source>
        <dbReference type="SAM" id="Phobius"/>
    </source>
</evidence>
<feature type="transmembrane region" description="Helical" evidence="5">
    <location>
        <begin position="142"/>
        <end position="160"/>
    </location>
</feature>
<gene>
    <name evidence="7" type="ORF">OAN307_c11140</name>
</gene>
<evidence type="ECO:0000256" key="1">
    <source>
        <dbReference type="ARBA" id="ARBA00004141"/>
    </source>
</evidence>
<dbReference type="InterPro" id="IPR035952">
    <property type="entry name" value="Rhomboid-like_sf"/>
</dbReference>
<keyword evidence="3 5" id="KW-1133">Transmembrane helix</keyword>
<feature type="transmembrane region" description="Helical" evidence="5">
    <location>
        <begin position="118"/>
        <end position="136"/>
    </location>
</feature>
<dbReference type="KEGG" id="oat:OAN307_c11140"/>
<dbReference type="GO" id="GO:0016020">
    <property type="term" value="C:membrane"/>
    <property type="evidence" value="ECO:0007669"/>
    <property type="project" value="UniProtKB-SubCell"/>
</dbReference>
<dbReference type="Gene3D" id="1.20.1540.10">
    <property type="entry name" value="Rhomboid-like"/>
    <property type="match status" value="1"/>
</dbReference>
<feature type="transmembrane region" description="Helical" evidence="5">
    <location>
        <begin position="86"/>
        <end position="106"/>
    </location>
</feature>
<feature type="transmembrane region" description="Helical" evidence="5">
    <location>
        <begin position="172"/>
        <end position="193"/>
    </location>
</feature>